<organism evidence="2 3">
    <name type="scientific">Carpinus fangiana</name>
    <dbReference type="NCBI Taxonomy" id="176857"/>
    <lineage>
        <taxon>Eukaryota</taxon>
        <taxon>Viridiplantae</taxon>
        <taxon>Streptophyta</taxon>
        <taxon>Embryophyta</taxon>
        <taxon>Tracheophyta</taxon>
        <taxon>Spermatophyta</taxon>
        <taxon>Magnoliopsida</taxon>
        <taxon>eudicotyledons</taxon>
        <taxon>Gunneridae</taxon>
        <taxon>Pentapetalae</taxon>
        <taxon>rosids</taxon>
        <taxon>fabids</taxon>
        <taxon>Fagales</taxon>
        <taxon>Betulaceae</taxon>
        <taxon>Carpinus</taxon>
    </lineage>
</organism>
<feature type="compositionally biased region" description="Basic and acidic residues" evidence="1">
    <location>
        <begin position="5183"/>
        <end position="5197"/>
    </location>
</feature>
<accession>A0A5N6QVG3</accession>
<dbReference type="Proteomes" id="UP000327013">
    <property type="component" value="Chromosome 3"/>
</dbReference>
<feature type="compositionally biased region" description="Basic and acidic residues" evidence="1">
    <location>
        <begin position="2446"/>
        <end position="2455"/>
    </location>
</feature>
<protein>
    <recommendedName>
        <fullName evidence="4">Titin-like</fullName>
    </recommendedName>
</protein>
<evidence type="ECO:0000313" key="3">
    <source>
        <dbReference type="Proteomes" id="UP000327013"/>
    </source>
</evidence>
<feature type="region of interest" description="Disordered" evidence="1">
    <location>
        <begin position="5183"/>
        <end position="5203"/>
    </location>
</feature>
<feature type="region of interest" description="Disordered" evidence="1">
    <location>
        <begin position="5546"/>
        <end position="5569"/>
    </location>
</feature>
<keyword evidence="3" id="KW-1185">Reference proteome</keyword>
<feature type="compositionally biased region" description="Basic and acidic residues" evidence="1">
    <location>
        <begin position="2132"/>
        <end position="2151"/>
    </location>
</feature>
<gene>
    <name evidence="2" type="ORF">FH972_007371</name>
</gene>
<feature type="region of interest" description="Disordered" evidence="1">
    <location>
        <begin position="5413"/>
        <end position="5434"/>
    </location>
</feature>
<feature type="compositionally biased region" description="Low complexity" evidence="1">
    <location>
        <begin position="4059"/>
        <end position="4068"/>
    </location>
</feature>
<dbReference type="EMBL" id="CM017323">
    <property type="protein sequence ID" value="KAE8021486.1"/>
    <property type="molecule type" value="Genomic_DNA"/>
</dbReference>
<feature type="region of interest" description="Disordered" evidence="1">
    <location>
        <begin position="1670"/>
        <end position="1711"/>
    </location>
</feature>
<feature type="compositionally biased region" description="Basic and acidic residues" evidence="1">
    <location>
        <begin position="2383"/>
        <end position="2402"/>
    </location>
</feature>
<dbReference type="PANTHER" id="PTHR35511:SF2">
    <property type="entry name" value="A-KINASE ANCHOR-LIKE PROTEIN"/>
    <property type="match status" value="1"/>
</dbReference>
<feature type="compositionally biased region" description="Basic and acidic residues" evidence="1">
    <location>
        <begin position="5353"/>
        <end position="5363"/>
    </location>
</feature>
<feature type="region of interest" description="Disordered" evidence="1">
    <location>
        <begin position="5597"/>
        <end position="5616"/>
    </location>
</feature>
<feature type="region of interest" description="Disordered" evidence="1">
    <location>
        <begin position="1990"/>
        <end position="2029"/>
    </location>
</feature>
<feature type="compositionally biased region" description="Polar residues" evidence="1">
    <location>
        <begin position="2877"/>
        <end position="2886"/>
    </location>
</feature>
<feature type="region of interest" description="Disordered" evidence="1">
    <location>
        <begin position="5750"/>
        <end position="5786"/>
    </location>
</feature>
<evidence type="ECO:0000313" key="2">
    <source>
        <dbReference type="EMBL" id="KAE8021486.1"/>
    </source>
</evidence>
<feature type="region of interest" description="Disordered" evidence="1">
    <location>
        <begin position="3396"/>
        <end position="3472"/>
    </location>
</feature>
<feature type="region of interest" description="Disordered" evidence="1">
    <location>
        <begin position="5449"/>
        <end position="5500"/>
    </location>
</feature>
<feature type="region of interest" description="Disordered" evidence="1">
    <location>
        <begin position="241"/>
        <end position="331"/>
    </location>
</feature>
<feature type="region of interest" description="Disordered" evidence="1">
    <location>
        <begin position="4178"/>
        <end position="4201"/>
    </location>
</feature>
<feature type="compositionally biased region" description="Polar residues" evidence="1">
    <location>
        <begin position="5306"/>
        <end position="5320"/>
    </location>
</feature>
<feature type="region of interest" description="Disordered" evidence="1">
    <location>
        <begin position="759"/>
        <end position="1190"/>
    </location>
</feature>
<feature type="compositionally biased region" description="Basic and acidic residues" evidence="1">
    <location>
        <begin position="2981"/>
        <end position="2998"/>
    </location>
</feature>
<feature type="compositionally biased region" description="Basic and acidic residues" evidence="1">
    <location>
        <begin position="2507"/>
        <end position="2530"/>
    </location>
</feature>
<feature type="compositionally biased region" description="Basic and acidic residues" evidence="1">
    <location>
        <begin position="1323"/>
        <end position="1359"/>
    </location>
</feature>
<feature type="region of interest" description="Disordered" evidence="1">
    <location>
        <begin position="3347"/>
        <end position="3372"/>
    </location>
</feature>
<feature type="compositionally biased region" description="Basic and acidic residues" evidence="1">
    <location>
        <begin position="1548"/>
        <end position="1566"/>
    </location>
</feature>
<feature type="compositionally biased region" description="Polar residues" evidence="1">
    <location>
        <begin position="1147"/>
        <end position="1156"/>
    </location>
</feature>
<feature type="region of interest" description="Disordered" evidence="1">
    <location>
        <begin position="1216"/>
        <end position="1567"/>
    </location>
</feature>
<feature type="compositionally biased region" description="Basic and acidic residues" evidence="1">
    <location>
        <begin position="5699"/>
        <end position="5712"/>
    </location>
</feature>
<feature type="compositionally biased region" description="Basic and acidic residues" evidence="1">
    <location>
        <begin position="955"/>
        <end position="973"/>
    </location>
</feature>
<feature type="compositionally biased region" description="Basic and acidic residues" evidence="1">
    <location>
        <begin position="4939"/>
        <end position="4953"/>
    </location>
</feature>
<feature type="region of interest" description="Disordered" evidence="1">
    <location>
        <begin position="414"/>
        <end position="436"/>
    </location>
</feature>
<feature type="region of interest" description="Disordered" evidence="1">
    <location>
        <begin position="2380"/>
        <end position="2404"/>
    </location>
</feature>
<feature type="region of interest" description="Disordered" evidence="1">
    <location>
        <begin position="1811"/>
        <end position="1870"/>
    </location>
</feature>
<feature type="region of interest" description="Disordered" evidence="1">
    <location>
        <begin position="3836"/>
        <end position="3934"/>
    </location>
</feature>
<feature type="compositionally biased region" description="Basic and acidic residues" evidence="1">
    <location>
        <begin position="509"/>
        <end position="520"/>
    </location>
</feature>
<feature type="compositionally biased region" description="Acidic residues" evidence="1">
    <location>
        <begin position="3562"/>
        <end position="3578"/>
    </location>
</feature>
<feature type="compositionally biased region" description="Polar residues" evidence="1">
    <location>
        <begin position="1178"/>
        <end position="1190"/>
    </location>
</feature>
<feature type="compositionally biased region" description="Basic and acidic residues" evidence="1">
    <location>
        <begin position="1489"/>
        <end position="1498"/>
    </location>
</feature>
<feature type="compositionally biased region" description="Basic and acidic residues" evidence="1">
    <location>
        <begin position="1228"/>
        <end position="1241"/>
    </location>
</feature>
<feature type="compositionally biased region" description="Basic and acidic residues" evidence="1">
    <location>
        <begin position="1074"/>
        <end position="1090"/>
    </location>
</feature>
<feature type="compositionally biased region" description="Polar residues" evidence="1">
    <location>
        <begin position="4502"/>
        <end position="4520"/>
    </location>
</feature>
<feature type="compositionally biased region" description="Basic and acidic residues" evidence="1">
    <location>
        <begin position="3837"/>
        <end position="3851"/>
    </location>
</feature>
<feature type="compositionally biased region" description="Basic and acidic residues" evidence="1">
    <location>
        <begin position="4323"/>
        <end position="4387"/>
    </location>
</feature>
<feature type="region of interest" description="Disordered" evidence="1">
    <location>
        <begin position="2446"/>
        <end position="2531"/>
    </location>
</feature>
<feature type="compositionally biased region" description="Basic and acidic residues" evidence="1">
    <location>
        <begin position="4712"/>
        <end position="4730"/>
    </location>
</feature>
<feature type="compositionally biased region" description="Basic and acidic residues" evidence="1">
    <location>
        <begin position="1402"/>
        <end position="1411"/>
    </location>
</feature>
<feature type="compositionally biased region" description="Basic and acidic residues" evidence="1">
    <location>
        <begin position="2070"/>
        <end position="2086"/>
    </location>
</feature>
<dbReference type="OrthoDB" id="771720at2759"/>
<feature type="compositionally biased region" description="Basic and acidic residues" evidence="1">
    <location>
        <begin position="4759"/>
        <end position="4776"/>
    </location>
</feature>
<feature type="region of interest" description="Disordered" evidence="1">
    <location>
        <begin position="2056"/>
        <end position="2094"/>
    </location>
</feature>
<feature type="compositionally biased region" description="Basic and acidic residues" evidence="1">
    <location>
        <begin position="852"/>
        <end position="873"/>
    </location>
</feature>
<feature type="compositionally biased region" description="Polar residues" evidence="1">
    <location>
        <begin position="926"/>
        <end position="935"/>
    </location>
</feature>
<feature type="compositionally biased region" description="Basic and acidic residues" evidence="1">
    <location>
        <begin position="2191"/>
        <end position="2209"/>
    </location>
</feature>
<sequence>MVIAEDEKQLQKVEQFEAGEETGSQIKEVTEETNKRVIQGNKNHDTVNVIGTSSPMATNEEANLNVEGYRTLKDESIVDQNVEVISNQRASFKEIPQSIEKETNGAKKYDAGETKVDKSSYAESSEQFISTIEATVGQTNKASVQTPVLTVESSNTNVETVTDPCTKSETIDKSSTTATILFQEELGETNLKGVENKEPESYSDLVAEEKGPEAIRPSEEIGNEKVENDNVTCDSIEDASFSTVAERPDNQNDEEAALDIGDGAEDKLEGSSVTLPKYMASQQEDGPKVEEKTKEAASTEREEKNQETTELNKQEKYMTPVEDEMQNNNRSDTPFVREEMHLQEVDNSDIFKLDPKVGVENIVMDSTKEVINQAESYEKIAQADGSASESDKGVENYGKNPNAFLMACEEGMQSKGEDLDRTEASAGENRENEGFTAIVNEDNINKTELIEAIEHSKLALTEQGGSPELGLLQQHEPEKEKPERPLNVITEEIETAVSRENVEFENPEDSSKEERKDDKPTATYDISGHEIPGQKNLPLTDANEKTESAEDEIPNNNANDLHVRHLLVEETGQVEGKRTDEQICKSDGASVHEKKQVANESEAYESTISEHTSTEGTVRMETIAKKRENITELETVYGLDSEEKIEDKFAEANIPEVTNKEGAIDTETHRITTKSNDTEEGLLEDDTTKVYSTVHPGDEAAKIQVESLKEAASKFSGEDEKKIEEEAHDGHKIQGSGDADKEKIEEANVTFVTPKVIEKETKNYQDNEKETKMSREEDDSLEIIKEGNVNDLSRKSTGEGPVQIFEDNKEAKNSTGEIFEELQTTRTGESLAHEKIHNVESPGKIADGSLVKQEEGLWQEAEHLASAEASAKDGEDDTSSVQVAEDNNDNNRLAENSAKVTLQGEEDSEQGLEINESGESIIVESPENTLHTSLVKQKEGLKGEDEDLDSTEGSIESRDEETSFIKVAEDNGKNNRPAETTESSVKVVSEAEDSDHVLQNNEPGETNHEGESPREILDTVKLRKGLQGDIENQAPAEASTEKRDVDNIDNHGLAEATEYSAKATPEGEEISEDTLQKDEPGESIEREINHGTESPENCPDHPLVKQEEGLQGECKKPAPTEAAVEKRDEDISCVEEAGENDNIDTVAETTENSTKVTPEGGEDSEKVQQIDEPGQNIVGVTNHNVDSPENNLDISLVKQEEGIQGEDDNLALTKTSIENTDEDTFPVKVDEDNDNHNKQVEIIENSVKVTTKGEEDSEQLLQKDDPQENPVQGGNHEVESPEEVIDNSLVNQEEGLQGKGENLAPTEASIENKVEDGSPAIVAEHKDDTNGGDEARENSAKGEPKGEEDSEDVLQKDAVGEGIACEADPELESPEKTLNTPPVKQEEGLQGEDENPIPTEASIEKRDEDTCSIKIAEGNDENNRRAEPAENSAKITAKGEEDLEQVFQNDKPREQIEVSEQEIKEETLRQEENINDSHSASVTIVSEEVGLREAKPENNEQVESNDNQENSKDQESRGSETATSSTNPEKQDTENPANEDLSSSVREVSPKESIKEDESDTKKLNEEVNFVHNSEGFPKSSDLGPFSVVEAIDLTEETKSGTLQDCAEPNRDFNALTITNVPEVSKEEIKEETLSQEESIIDESYSAFTMVVSEEAGLKEAELENNEQIKSFDYKEISKEDQESKVSNTAASSTIPEKSNTETPANEDLSSLVGAVSAKEVLKEDERDATKLKEEVKGIDFWFVEQIEATDLTEETKSGTLQVCEEPNRDFDALTITNVPEVYEEEIKEETLSQEESIIYDTYSASATVVSEEAGLKEAEPENNEQIKSFDYKEISEEDQESRGSKKTTSSTNPENLNTEELAHEDLSSSAGEVLAKEIIKEDESDATKLKEEVKGTDLKFVEQIEAIDLIEEKKLGTLQDCAEQNRDFNALTITNVPELSKEEIKGETLSQEENIINDPYTASATVVSEKAGLKEAELETNEEIKSFENKEIYKEDQESRELETAATSSNAEKLNTKKPANEDLSSSVGEVSVKEIIKEDESDATKLEEEVKGTDLGFVEQIQPIDLSEETKSRTPQDCAERNRDFNASTITTMPELLEEEIKEETLSQEENNINDSYSASATVVSEEAVLKEAVPETNEEIKSFENKEIYEEDQESRELETTATSSNAEKLNTEKPANEDLSSSIGEVSAKEIIKEDESDATKLEEEVKGTDLEFVEQIQPIDLSEETKSRTLQDCAERNRDFNASTITTVSELFEEEIKEETLSQEENNINDSYSAFATVVSEEEALKEAVPEINEEIKSSENKEIYEEDQESKGSDTAASSAIPEKLNTEKPAEEDLSSLVGEVLAKEILKDDESEATKLKEEVKGIDLEFVEQIQPKDLSEETKSKTPQDCAERNRDFNASNITIVPELSEEEIKEEILSQEEHIINDSYSVSVTVVSEEAALKEAKPETNEDIESFENKEICEEDRESKGSDTATSSTIPEKLNTEKLVQEDLSSSVGEVSTKEILKEDESDAMKSKEEVKGTDLEFVEQIQPKDLGEETKSKTLQDCAERNRDFNASTITTVPKLSEEEIKEETLSQEEHILNDSYSASATIVSEEAILKEAEPETNEEIESFENKEIYEEEQESKGSDTAALSTIPEKLNTKKPGEEDLSSSIGEVSAKEILKEDESVSTKLKEEVKGTNLEFLEQIQPKDLSEETKSKTLQDCTERNRDFNASTITTVPELFEEEIKEETLSQEEHIINDSYSAYATIVGEEAIFKEAEPKTNEEIESFENKEIYEEDQESKGLDTEASSTIPEKLNTEKPAEEDLPSSIGEVSANEILKEDESDATKLKKEVKGTYLEFVEQIQPKDLSEETKSKTLQDCAERNRDFNSSTITTVPELSEEEIKEETLSQEEHIINDSYSASATIVSEEAVLKEAEPKTNEEIERFENKEIYEEDQESKGSDTAASSTIPEKLNTEKPAEEDLSSSVGEVSAKEILKEDESDATKLKEEVKGTDLEFVEQIQPKDLGEETKSKTLQDCAERNRDFNASTITTVPELSEEEIKEETLSQEEHIINDSYSASVTVVSEEAVLKEAEPETIEEIESFENKEIYEEDQESKGSDTAASSTIPEKLNTEKPAEEDLSSLVGEVSAKEILKEDESDATKLKEEVKGTDLEFVEQIQPKDLNEETKSKTLQDCAERNRDFNASTITTVPELSEEEIKKETLSQEEHIINDSYSASATIVSEEAVLKEAETKTNKEIESFENKEIYEEDQESKGSDTTASSTIPEKLNTEKPVEEDLSSSVGEVLAKEILKEDESDATKLKEEVKGTDLEFVEQIQPKDLSEETKSKTLQDCAEQNRDFNASTITSMPELSEEEIKEETLSQEEHIMNDSYSASITVVSEEAVLKEVEPETNEEIESFENKEIYEEDQESKGSNTAASSTIPEKLNTEKPAEEDLSSSVGEVSAKEILREDESDATKLKEEVKGTDLEFLEQIQPKDLSEETKSKTLQDCAERNRDFNALTITAVPELFKEEIKEETLSQEEHIINDSYSASATVVSKEIVLKEAKPETNEEIESFEDKEIYEEDQESKGSNTAASSTIPKKLNTEKPAEEDLSSSVGEVLAKEILKEHESDAMKLKEEVKGTDLEFVEQIQQIDLSEETKSKTLQDCAERNRDFSASTITTMPELYEEEIKEETLSQEEHIINDSYFASATVVSEEAVLKEAEPETNEEIESFENKEIYEEDQESKGSDTTASSTIPEKLNIEKPANEDLSSSVGEVLAKEILKEHESDATKLKEEEKGTDLEFVEQIQAIDLIEETKSKTLQDCTERNWDFNALTKTNVPKVSGEEIKEETLSHEESIVNDSYSTSTTVVREEAGLKEAKPENSGQVESFDYKEISEEDQESWGLEKTTSSTNLENLNTEEPANEDLSSSVGEVSAKEIIKEDESDATKLKEEVKGTDLEFVEQIEAIDLTEETKSGTQQDCGEQNRDFNALTITNVPEVSEEEIKEETLSQEECIINESYSAFTMVVSEEAGLKEVELENNEQIKSFDYKEISKEDQESRESETAASSTNAEELNTEKPTNEDLSLSVGEVSAKEILKEDESDATKLKEEVKGTNLEFKEQIEAIDLIEETKLGTLQDRAESNKDFSEVSEEGIKEETLKQEEKIINDFDSTSVIVVSEEASLKEAELENNDQVKSSDISPDGKDLATIETEGTSLESVNIDVKPNEYFNSKENKDNDILPLADEGGEKLGHQMEDKAPARVIDNEIELTTGETPLESISEDGSQASYIMLLKDHQPMTISASKMVEETPLRDEITHENVKSPSSVQKTDEKSTQKGDESIKSKDLPELLSSDDGKEGAIEEVQKHKDTELHMAPELHNEKNSYDTEDEISKSGETGELAGQTEVCNLETEKDENPSHEVLKTVAVDTCSEKAILEQEDSVQNFVESLTGVVVEKGTADLEAGAGSHECEPTNSKDNKLLVEKNLESADLGQKLEFVSESVSKDQSNETFPRTNNGQTEESSNDVQDWNSEFVERQIIGQVQHETERNMAMQPKLEAEDQINVSQHAKETIPNVIAIEEVHEGVEKVDGSESIKEHAIHGESDLKEIPTVSAGDEILEKVKDSGPESTEYLKATDFNEQTATLNTGIEEDPTREAEAPGTKAPEEEKIQDESSLKPADEDTEEKIKEENKVQVDDFHDKNDNATVVAAESSSGEAQMEDKHVKDTSSDKSLETIKTEQCPQAEEVGSKKPEKTSSSLVYQLPNMDHKNVGKESVTLDKPDADEVEETKTVSSAVFQSKYHGVEETDKTGQSLRVEKLDADGTGEAINEASGTVSESKFLGIEAVTEDETTANQTLPTGKLEEQFQTTSSELLSLEQEHEPTIIVKETEAIKTREGEMLDDKKIDDSSATKATEEMCLQKEEQLQTLSSTLLSREQEHGTTTAFEKTEGESTREADDKNINNSSAIKATEETCLEQEELRELNVSELGIEINKDIQMDSSNKLNKEECCTSDGATKLGTEENKERKCSRALSESEKTGELTRQIEEPSNLSFEISEKAFEPVLDVHSHEVLISSEEKVQDEGIVKLVDVSTTVAEESFENIEEEIIVEVDNSCDETENATAGVVTAESSSGEPQLHDMSTKDIISHERCQETIIMESSPLAEAVDIMKLEGTSSNLPFQLSNMISENAEKEGETLESPDAHEVEETETTSDVVFESKYQSVKETDETGQSLKVEKLDAADIEEIKETSETLSKPKALEVEAVSEDGVIADQTLPAGMLSEQLQTLSSSVLSREQEHGTTTTVERTEQESTKEVQTLGTESISDTSAAKTTEGICFKTKELREFEVLAVGLESGKAIPRDISNEVQKEESSPLYHTSKLEPQEKEEIKYADSPSESEEIKELTRSIEEASNHNFEISEKASDHMSEVQSHEVLTKSEDISEKHPEAVVINLKTEESQCKKTAEGNQKSKNEVSIEGVPEDKEVSMDSKSVYPSEETTTESHQGDKSKIEEYLAEETNKTFKATANVNRHEVFRSSEIIDKGSASDSIEKKITVEDRTVEDDNSAESYPDEAKGKNAEEAAIKLELEHQSGETNLMKGTPEVITPVEKESGVEISQGEGTTGFSEVNEITQNIQQLGMTSYAASQTKISEADPSESTEPIISTGHEDVPPVLQHPINEALQKVETGHTRLVKATEIDAEVRGVECQGEKRMVDSGEKITEESSSVESAKFSLSDLMQESMKENSQVAKDLTKDRHPMLSKAEMQNEEAETTQFGKAKTDEEEGDELKRTDPDYEAPVMVEASKDIDVKVAHKKSHNILSGVGAKVKHSISKVKKAITGKSSHPKTLSPK</sequence>
<feature type="compositionally biased region" description="Basic and acidic residues" evidence="1">
    <location>
        <begin position="2920"/>
        <end position="2941"/>
    </location>
</feature>
<feature type="compositionally biased region" description="Low complexity" evidence="1">
    <location>
        <begin position="3902"/>
        <end position="3915"/>
    </location>
</feature>
<feature type="region of interest" description="Disordered" evidence="1">
    <location>
        <begin position="4926"/>
        <end position="4958"/>
    </location>
</feature>
<evidence type="ECO:0000256" key="1">
    <source>
        <dbReference type="SAM" id="MobiDB-lite"/>
    </source>
</evidence>
<feature type="compositionally biased region" description="Basic and acidic residues" evidence="1">
    <location>
        <begin position="1039"/>
        <end position="1049"/>
    </location>
</feature>
<dbReference type="PANTHER" id="PTHR35511">
    <property type="entry name" value="A-KINASE ANCHOR-LIKE PROTEIN"/>
    <property type="match status" value="1"/>
</dbReference>
<feature type="region of interest" description="Disordered" evidence="1">
    <location>
        <begin position="3082"/>
        <end position="3137"/>
    </location>
</feature>
<feature type="compositionally biased region" description="Polar residues" evidence="1">
    <location>
        <begin position="2163"/>
        <end position="2172"/>
    </location>
</feature>
<feature type="compositionally biased region" description="Polar residues" evidence="1">
    <location>
        <begin position="3853"/>
        <end position="3863"/>
    </location>
</feature>
<feature type="compositionally biased region" description="Basic and acidic residues" evidence="1">
    <location>
        <begin position="5449"/>
        <end position="5478"/>
    </location>
</feature>
<feature type="compositionally biased region" description="Basic and acidic residues" evidence="1">
    <location>
        <begin position="4404"/>
        <end position="4414"/>
    </location>
</feature>
<feature type="compositionally biased region" description="Basic and acidic residues" evidence="1">
    <location>
        <begin position="586"/>
        <end position="597"/>
    </location>
</feature>
<feature type="compositionally biased region" description="Polar residues" evidence="1">
    <location>
        <begin position="5636"/>
        <end position="5652"/>
    </location>
</feature>
<feature type="region of interest" description="Disordered" evidence="1">
    <location>
        <begin position="586"/>
        <end position="609"/>
    </location>
</feature>
<feature type="region of interest" description="Disordered" evidence="1">
    <location>
        <begin position="3556"/>
        <end position="3609"/>
    </location>
</feature>
<feature type="region of interest" description="Disordered" evidence="1">
    <location>
        <begin position="4492"/>
        <end position="4520"/>
    </location>
</feature>
<reference evidence="2 3" key="1">
    <citation type="submission" date="2019-06" db="EMBL/GenBank/DDBJ databases">
        <title>A chromosomal-level reference genome of Carpinus fangiana (Coryloideae, Betulaceae).</title>
        <authorList>
            <person name="Yang X."/>
            <person name="Wang Z."/>
            <person name="Zhang L."/>
            <person name="Hao G."/>
            <person name="Liu J."/>
            <person name="Yang Y."/>
        </authorList>
    </citation>
    <scope>NUCLEOTIDE SEQUENCE [LARGE SCALE GENOMIC DNA]</scope>
    <source>
        <strain evidence="2">Cfa_2016G</strain>
        <tissue evidence="2">Leaf</tissue>
    </source>
</reference>
<feature type="compositionally biased region" description="Polar residues" evidence="1">
    <location>
        <begin position="5282"/>
        <end position="5296"/>
    </location>
</feature>
<feature type="compositionally biased region" description="Basic and acidic residues" evidence="1">
    <location>
        <begin position="5370"/>
        <end position="5382"/>
    </location>
</feature>
<feature type="region of interest" description="Disordered" evidence="1">
    <location>
        <begin position="190"/>
        <end position="212"/>
    </location>
</feature>
<feature type="compositionally biased region" description="Basic and acidic residues" evidence="1">
    <location>
        <begin position="2290"/>
        <end position="2309"/>
    </location>
</feature>
<name>A0A5N6QVG3_9ROSI</name>
<feature type="compositionally biased region" description="Basic and acidic residues" evidence="1">
    <location>
        <begin position="4300"/>
        <end position="4315"/>
    </location>
</feature>
<feature type="compositionally biased region" description="Basic and acidic residues" evidence="1">
    <location>
        <begin position="1005"/>
        <end position="1021"/>
    </location>
</feature>
<feature type="region of interest" description="Disordered" evidence="1">
    <location>
        <begin position="4616"/>
        <end position="4784"/>
    </location>
</feature>
<feature type="compositionally biased region" description="Polar residues" evidence="1">
    <location>
        <begin position="3581"/>
        <end position="3591"/>
    </location>
</feature>
<feature type="compositionally biased region" description="Basic and acidic residues" evidence="1">
    <location>
        <begin position="475"/>
        <end position="484"/>
    </location>
</feature>
<feature type="region of interest" description="Disordered" evidence="1">
    <location>
        <begin position="5699"/>
        <end position="5718"/>
    </location>
</feature>
<feature type="compositionally biased region" description="Basic and acidic residues" evidence="1">
    <location>
        <begin position="415"/>
        <end position="433"/>
    </location>
</feature>
<feature type="region of interest" description="Disordered" evidence="1">
    <location>
        <begin position="461"/>
        <end position="562"/>
    </location>
</feature>
<feature type="compositionally biased region" description="Basic and acidic residues" evidence="1">
    <location>
        <begin position="1098"/>
        <end position="1130"/>
    </location>
</feature>
<feature type="compositionally biased region" description="Basic and acidic residues" evidence="1">
    <location>
        <begin position="3239"/>
        <end position="3257"/>
    </location>
</feature>
<feature type="region of interest" description="Disordered" evidence="1">
    <location>
        <begin position="4039"/>
        <end position="4085"/>
    </location>
</feature>
<feature type="compositionally biased region" description="Polar residues" evidence="1">
    <location>
        <begin position="1519"/>
        <end position="1546"/>
    </location>
</feature>
<feature type="region of interest" description="Disordered" evidence="1">
    <location>
        <begin position="2290"/>
        <end position="2341"/>
    </location>
</feature>
<feature type="region of interest" description="Disordered" evidence="1">
    <location>
        <begin position="5282"/>
        <end position="5320"/>
    </location>
</feature>
<feature type="region of interest" description="Disordered" evidence="1">
    <location>
        <begin position="2768"/>
        <end position="2828"/>
    </location>
</feature>
<feature type="compositionally biased region" description="Basic and acidic residues" evidence="1">
    <location>
        <begin position="1450"/>
        <end position="1472"/>
    </location>
</feature>
<feature type="region of interest" description="Disordered" evidence="1">
    <location>
        <begin position="4296"/>
        <end position="4414"/>
    </location>
</feature>
<evidence type="ECO:0008006" key="4">
    <source>
        <dbReference type="Google" id="ProtNLM"/>
    </source>
</evidence>
<feature type="compositionally biased region" description="Polar residues" evidence="1">
    <location>
        <begin position="977"/>
        <end position="986"/>
    </location>
</feature>
<feature type="compositionally biased region" description="Polar residues" evidence="1">
    <location>
        <begin position="890"/>
        <end position="900"/>
    </location>
</feature>
<feature type="compositionally biased region" description="Basic and acidic residues" evidence="1">
    <location>
        <begin position="759"/>
        <end position="775"/>
    </location>
</feature>
<feature type="compositionally biased region" description="Basic and acidic residues" evidence="1">
    <location>
        <begin position="2895"/>
        <end position="2905"/>
    </location>
</feature>
<feature type="compositionally biased region" description="Polar residues" evidence="1">
    <location>
        <begin position="1499"/>
        <end position="1508"/>
    </location>
</feature>
<feature type="compositionally biased region" description="Polar residues" evidence="1">
    <location>
        <begin position="1847"/>
        <end position="1859"/>
    </location>
</feature>
<feature type="region of interest" description="Disordered" evidence="1">
    <location>
        <begin position="3239"/>
        <end position="3292"/>
    </location>
</feature>
<feature type="compositionally biased region" description="Basic and acidic residues" evidence="1">
    <location>
        <begin position="3864"/>
        <end position="3875"/>
    </location>
</feature>
<proteinExistence type="predicted"/>
<feature type="region of interest" description="Disordered" evidence="1">
    <location>
        <begin position="2132"/>
        <end position="2209"/>
    </location>
</feature>
<feature type="compositionally biased region" description="Basic and acidic residues" evidence="1">
    <location>
        <begin position="1990"/>
        <end position="2004"/>
    </location>
</feature>
<feature type="region of interest" description="Disordered" evidence="1">
    <location>
        <begin position="3710"/>
        <end position="3766"/>
    </location>
</feature>
<feature type="compositionally biased region" description="Polar residues" evidence="1">
    <location>
        <begin position="4631"/>
        <end position="4640"/>
    </location>
</feature>
<feature type="compositionally biased region" description="Basic and acidic residues" evidence="1">
    <location>
        <begin position="285"/>
        <end position="316"/>
    </location>
</feature>
<feature type="region of interest" description="Disordered" evidence="1">
    <location>
        <begin position="711"/>
        <end position="743"/>
    </location>
</feature>
<feature type="region of interest" description="Disordered" evidence="1">
    <location>
        <begin position="2605"/>
        <end position="2660"/>
    </location>
</feature>
<feature type="region of interest" description="Disordered" evidence="1">
    <location>
        <begin position="2871"/>
        <end position="2998"/>
    </location>
</feature>
<feature type="compositionally biased region" description="Acidic residues" evidence="1">
    <location>
        <begin position="1131"/>
        <end position="1142"/>
    </location>
</feature>
<feature type="compositionally biased region" description="Basic and acidic residues" evidence="1">
    <location>
        <begin position="3455"/>
        <end position="3472"/>
    </location>
</feature>
<feature type="compositionally biased region" description="Polar residues" evidence="1">
    <location>
        <begin position="3350"/>
        <end position="3360"/>
    </location>
</feature>
<feature type="compositionally biased region" description="Basic and acidic residues" evidence="1">
    <location>
        <begin position="4645"/>
        <end position="4696"/>
    </location>
</feature>
<feature type="compositionally biased region" description="Polar residues" evidence="1">
    <location>
        <begin position="1685"/>
        <end position="1704"/>
    </location>
</feature>
<feature type="compositionally biased region" description="Polar residues" evidence="1">
    <location>
        <begin position="3423"/>
        <end position="3433"/>
    </location>
</feature>
<feature type="compositionally biased region" description="Basic and acidic residues" evidence="1">
    <location>
        <begin position="4040"/>
        <end position="4058"/>
    </location>
</feature>
<feature type="region of interest" description="Disordered" evidence="1">
    <location>
        <begin position="5636"/>
        <end position="5662"/>
    </location>
</feature>
<feature type="region of interest" description="Disordered" evidence="1">
    <location>
        <begin position="5353"/>
        <end position="5397"/>
    </location>
</feature>
<feature type="compositionally biased region" description="Basic and acidic residues" evidence="1">
    <location>
        <begin position="2768"/>
        <end position="2794"/>
    </location>
</feature>
<feature type="compositionally biased region" description="Basic and acidic residues" evidence="1">
    <location>
        <begin position="2462"/>
        <end position="2476"/>
    </location>
</feature>
<feature type="compositionally biased region" description="Basic and acidic residues" evidence="1">
    <location>
        <begin position="1509"/>
        <end position="1518"/>
    </location>
</feature>
<feature type="compositionally biased region" description="Basic and acidic residues" evidence="1">
    <location>
        <begin position="1670"/>
        <end position="1684"/>
    </location>
</feature>